<dbReference type="GO" id="GO:0008270">
    <property type="term" value="F:zinc ion binding"/>
    <property type="evidence" value="ECO:0007669"/>
    <property type="project" value="UniProtKB-KW"/>
</dbReference>
<comment type="subcellular location">
    <subcellularLocation>
        <location evidence="2">Membrane</location>
        <topology evidence="2">Single-pass membrane protein</topology>
    </subcellularLocation>
</comment>
<dbReference type="Pfam" id="PF00097">
    <property type="entry name" value="zf-C3HC4"/>
    <property type="match status" value="1"/>
</dbReference>
<dbReference type="InterPro" id="IPR031127">
    <property type="entry name" value="E3_UB_ligase_RBR"/>
</dbReference>
<keyword evidence="19" id="KW-1185">Reference proteome</keyword>
<feature type="domain" description="RING-type" evidence="16">
    <location>
        <begin position="138"/>
        <end position="181"/>
    </location>
</feature>
<evidence type="ECO:0000256" key="8">
    <source>
        <dbReference type="ARBA" id="ARBA00022737"/>
    </source>
</evidence>
<evidence type="ECO:0000313" key="19">
    <source>
        <dbReference type="Proteomes" id="UP000688137"/>
    </source>
</evidence>
<dbReference type="SMART" id="SM00647">
    <property type="entry name" value="IBR"/>
    <property type="match status" value="2"/>
</dbReference>
<dbReference type="PROSITE" id="PS50089">
    <property type="entry name" value="ZF_RING_2"/>
    <property type="match status" value="1"/>
</dbReference>
<dbReference type="FunFam" id="1.20.120.1750:FF:000039">
    <property type="entry name" value="RBR-type E3 ubiquitin transferase"/>
    <property type="match status" value="1"/>
</dbReference>
<dbReference type="EC" id="2.3.2.31" evidence="4"/>
<reference evidence="18" key="1">
    <citation type="submission" date="2021-01" db="EMBL/GenBank/DDBJ databases">
        <authorList>
            <consortium name="Genoscope - CEA"/>
            <person name="William W."/>
        </authorList>
    </citation>
    <scope>NUCLEOTIDE SEQUENCE</scope>
</reference>
<evidence type="ECO:0000256" key="3">
    <source>
        <dbReference type="ARBA" id="ARBA00004906"/>
    </source>
</evidence>
<keyword evidence="8" id="KW-0677">Repeat</keyword>
<keyword evidence="5" id="KW-0808">Transferase</keyword>
<dbReference type="InterPro" id="IPR001841">
    <property type="entry name" value="Znf_RING"/>
</dbReference>
<dbReference type="AlphaFoldDB" id="A0A8S1Q1F5"/>
<evidence type="ECO:0000256" key="5">
    <source>
        <dbReference type="ARBA" id="ARBA00022679"/>
    </source>
</evidence>
<organism evidence="18 19">
    <name type="scientific">Paramecium primaurelia</name>
    <dbReference type="NCBI Taxonomy" id="5886"/>
    <lineage>
        <taxon>Eukaryota</taxon>
        <taxon>Sar</taxon>
        <taxon>Alveolata</taxon>
        <taxon>Ciliophora</taxon>
        <taxon>Intramacronucleata</taxon>
        <taxon>Oligohymenophorea</taxon>
        <taxon>Peniculida</taxon>
        <taxon>Parameciidae</taxon>
        <taxon>Paramecium</taxon>
    </lineage>
</organism>
<dbReference type="FunFam" id="3.30.40.10:FF:000051">
    <property type="entry name" value="RBR-type E3 ubiquitin transferase"/>
    <property type="match status" value="1"/>
</dbReference>
<keyword evidence="13 15" id="KW-0472">Membrane</keyword>
<evidence type="ECO:0000259" key="16">
    <source>
        <dbReference type="PROSITE" id="PS50089"/>
    </source>
</evidence>
<keyword evidence="7" id="KW-0479">Metal-binding</keyword>
<evidence type="ECO:0000256" key="6">
    <source>
        <dbReference type="ARBA" id="ARBA00022692"/>
    </source>
</evidence>
<evidence type="ECO:0000256" key="9">
    <source>
        <dbReference type="ARBA" id="ARBA00022771"/>
    </source>
</evidence>
<keyword evidence="10" id="KW-0833">Ubl conjugation pathway</keyword>
<dbReference type="PANTHER" id="PTHR11685">
    <property type="entry name" value="RBR FAMILY RING FINGER AND IBR DOMAIN-CONTAINING"/>
    <property type="match status" value="1"/>
</dbReference>
<evidence type="ECO:0000256" key="11">
    <source>
        <dbReference type="ARBA" id="ARBA00022833"/>
    </source>
</evidence>
<dbReference type="EMBL" id="CAJJDM010000145">
    <property type="protein sequence ID" value="CAD8109519.1"/>
    <property type="molecule type" value="Genomic_DNA"/>
</dbReference>
<evidence type="ECO:0000313" key="18">
    <source>
        <dbReference type="EMBL" id="CAD8109519.1"/>
    </source>
</evidence>
<dbReference type="GO" id="GO:0031090">
    <property type="term" value="C:organelle membrane"/>
    <property type="evidence" value="ECO:0007669"/>
    <property type="project" value="UniProtKB-ARBA"/>
</dbReference>
<evidence type="ECO:0000256" key="12">
    <source>
        <dbReference type="ARBA" id="ARBA00022989"/>
    </source>
</evidence>
<dbReference type="GO" id="GO:0016567">
    <property type="term" value="P:protein ubiquitination"/>
    <property type="evidence" value="ECO:0007669"/>
    <property type="project" value="InterPro"/>
</dbReference>
<keyword evidence="6 15" id="KW-0812">Transmembrane</keyword>
<protein>
    <recommendedName>
        <fullName evidence="4">RBR-type E3 ubiquitin transferase</fullName>
        <ecNumber evidence="4">2.3.2.31</ecNumber>
    </recommendedName>
</protein>
<dbReference type="SMART" id="SM00184">
    <property type="entry name" value="RING"/>
    <property type="match status" value="2"/>
</dbReference>
<dbReference type="PROSITE" id="PS51873">
    <property type="entry name" value="TRIAD"/>
    <property type="match status" value="1"/>
</dbReference>
<evidence type="ECO:0000256" key="4">
    <source>
        <dbReference type="ARBA" id="ARBA00012251"/>
    </source>
</evidence>
<comment type="pathway">
    <text evidence="3">Protein modification; protein ubiquitination.</text>
</comment>
<evidence type="ECO:0000256" key="7">
    <source>
        <dbReference type="ARBA" id="ARBA00022723"/>
    </source>
</evidence>
<evidence type="ECO:0000256" key="1">
    <source>
        <dbReference type="ARBA" id="ARBA00001798"/>
    </source>
</evidence>
<keyword evidence="12 15" id="KW-1133">Transmembrane helix</keyword>
<name>A0A8S1Q1F5_PARPR</name>
<feature type="domain" description="RING-type" evidence="17">
    <location>
        <begin position="134"/>
        <end position="333"/>
    </location>
</feature>
<evidence type="ECO:0000256" key="10">
    <source>
        <dbReference type="ARBA" id="ARBA00022786"/>
    </source>
</evidence>
<evidence type="ECO:0000256" key="13">
    <source>
        <dbReference type="ARBA" id="ARBA00023136"/>
    </source>
</evidence>
<dbReference type="InterPro" id="IPR018957">
    <property type="entry name" value="Znf_C3HC4_RING-type"/>
</dbReference>
<sequence>MNSNYHDQLCQFEQQKPKYQHLYLGLYQSQLFQNHGPKLKQSETLKCKQNQGEQQNSQDPIYLDIQQNQEQEIKSQSKIFEEQQSQLKNNTIFKVEKKYRVIQRFGMSRIIPNKYQEDIESLENNDNPSLTSKGYKECQICFSFRQVHQFLSCQHEFCRDCISEYLKENILAGNAFVILCPNLFCKEEFGDLQIKEIVSQNLYEKYQRFQFRQLISMNKNARWCPRIDCENYVIWQGVDLLTCVCGQQICFKCGNQYHKDISCEQAMDTQYLQARKELQINNCPNCSAPIKKEGGCNHMICYKCKYEFCWICRGMYSPAHYTILNIFGCAIPGGQVMRIKPLKNPILIRIMIAFAKLLFALVFTGALLFSLPFILLFHILQAPYKIVQEKSNFRIQNYSKFAQFGFFQLFLFIGIILSPITIICAILISPVLLINYIIESF</sequence>
<accession>A0A8S1Q1F5</accession>
<dbReference type="GO" id="GO:0061630">
    <property type="term" value="F:ubiquitin protein ligase activity"/>
    <property type="evidence" value="ECO:0007669"/>
    <property type="project" value="UniProtKB-EC"/>
</dbReference>
<dbReference type="Pfam" id="PF01485">
    <property type="entry name" value="IBR"/>
    <property type="match status" value="1"/>
</dbReference>
<feature type="transmembrane region" description="Helical" evidence="15">
    <location>
        <begin position="409"/>
        <end position="438"/>
    </location>
</feature>
<evidence type="ECO:0000259" key="17">
    <source>
        <dbReference type="PROSITE" id="PS51873"/>
    </source>
</evidence>
<evidence type="ECO:0000256" key="15">
    <source>
        <dbReference type="SAM" id="Phobius"/>
    </source>
</evidence>
<dbReference type="Proteomes" id="UP000688137">
    <property type="component" value="Unassembled WGS sequence"/>
</dbReference>
<dbReference type="PROSITE" id="PS00518">
    <property type="entry name" value="ZF_RING_1"/>
    <property type="match status" value="1"/>
</dbReference>
<evidence type="ECO:0000256" key="2">
    <source>
        <dbReference type="ARBA" id="ARBA00004167"/>
    </source>
</evidence>
<dbReference type="GO" id="GO:0005737">
    <property type="term" value="C:cytoplasm"/>
    <property type="evidence" value="ECO:0007669"/>
    <property type="project" value="UniProtKB-ARBA"/>
</dbReference>
<comment type="catalytic activity">
    <reaction evidence="1">
        <text>[E2 ubiquitin-conjugating enzyme]-S-ubiquitinyl-L-cysteine + [acceptor protein]-L-lysine = [E2 ubiquitin-conjugating enzyme]-L-cysteine + [acceptor protein]-N(6)-ubiquitinyl-L-lysine.</text>
        <dbReference type="EC" id="2.3.2.31"/>
    </reaction>
</comment>
<dbReference type="Pfam" id="PF22191">
    <property type="entry name" value="IBR_1"/>
    <property type="match status" value="1"/>
</dbReference>
<keyword evidence="9 14" id="KW-0863">Zinc-finger</keyword>
<gene>
    <name evidence="18" type="ORF">PPRIM_AZ9-3.1.T1410018</name>
</gene>
<dbReference type="InterPro" id="IPR044066">
    <property type="entry name" value="TRIAD_supradom"/>
</dbReference>
<keyword evidence="11" id="KW-0862">Zinc</keyword>
<proteinExistence type="predicted"/>
<dbReference type="InterPro" id="IPR017907">
    <property type="entry name" value="Znf_RING_CS"/>
</dbReference>
<feature type="transmembrane region" description="Helical" evidence="15">
    <location>
        <begin position="357"/>
        <end position="380"/>
    </location>
</feature>
<comment type="caution">
    <text evidence="18">The sequence shown here is derived from an EMBL/GenBank/DDBJ whole genome shotgun (WGS) entry which is preliminary data.</text>
</comment>
<evidence type="ECO:0000256" key="14">
    <source>
        <dbReference type="PROSITE-ProRule" id="PRU00175"/>
    </source>
</evidence>
<dbReference type="InterPro" id="IPR002867">
    <property type="entry name" value="IBR_dom"/>
</dbReference>